<dbReference type="SUPFAM" id="SSF55729">
    <property type="entry name" value="Acyl-CoA N-acyltransferases (Nat)"/>
    <property type="match status" value="1"/>
</dbReference>
<organism evidence="2 3">
    <name type="scientific">Kocuria rhizophila</name>
    <dbReference type="NCBI Taxonomy" id="72000"/>
    <lineage>
        <taxon>Bacteria</taxon>
        <taxon>Bacillati</taxon>
        <taxon>Actinomycetota</taxon>
        <taxon>Actinomycetes</taxon>
        <taxon>Micrococcales</taxon>
        <taxon>Micrococcaceae</taxon>
        <taxon>Kocuria</taxon>
    </lineage>
</organism>
<reference evidence="2 3" key="1">
    <citation type="submission" date="2019-03" db="EMBL/GenBank/DDBJ databases">
        <title>Genome Sequencing and Assembly of Various Microbes Isolated from Alder Root Nodule.</title>
        <authorList>
            <person name="Swanson E."/>
            <person name="Sevigny J.L."/>
            <person name="Pesce C."/>
            <person name="Davis I."/>
            <person name="Kleiner V."/>
            <person name="Tisa L."/>
        </authorList>
    </citation>
    <scope>NUCLEOTIDE SEQUENCE [LARGE SCALE GENOMIC DNA]</scope>
    <source>
        <strain evidence="2 3">4R-31</strain>
    </source>
</reference>
<gene>
    <name evidence="2" type="ORF">E4P33_03895</name>
</gene>
<dbReference type="EMBL" id="SPNK01000003">
    <property type="protein sequence ID" value="TFI02196.1"/>
    <property type="molecule type" value="Genomic_DNA"/>
</dbReference>
<dbReference type="PROSITE" id="PS51186">
    <property type="entry name" value="GNAT"/>
    <property type="match status" value="1"/>
</dbReference>
<dbReference type="InterPro" id="IPR016181">
    <property type="entry name" value="Acyl_CoA_acyltransferase"/>
</dbReference>
<keyword evidence="3" id="KW-1185">Reference proteome</keyword>
<evidence type="ECO:0000259" key="1">
    <source>
        <dbReference type="PROSITE" id="PS51186"/>
    </source>
</evidence>
<dbReference type="InterPro" id="IPR000182">
    <property type="entry name" value="GNAT_dom"/>
</dbReference>
<proteinExistence type="predicted"/>
<accession>A0AAX2SF42</accession>
<dbReference type="AlphaFoldDB" id="A0AAX2SF42"/>
<name>A0AAX2SF42_KOCRH</name>
<dbReference type="GeneID" id="93231418"/>
<dbReference type="GO" id="GO:0016747">
    <property type="term" value="F:acyltransferase activity, transferring groups other than amino-acyl groups"/>
    <property type="evidence" value="ECO:0007669"/>
    <property type="project" value="InterPro"/>
</dbReference>
<dbReference type="Proteomes" id="UP000298017">
    <property type="component" value="Unassembled WGS sequence"/>
</dbReference>
<comment type="caution">
    <text evidence="2">The sequence shown here is derived from an EMBL/GenBank/DDBJ whole genome shotgun (WGS) entry which is preliminary data.</text>
</comment>
<evidence type="ECO:0000313" key="2">
    <source>
        <dbReference type="EMBL" id="TFI02196.1"/>
    </source>
</evidence>
<dbReference type="Gene3D" id="3.40.630.30">
    <property type="match status" value="1"/>
</dbReference>
<feature type="domain" description="N-acetyltransferase" evidence="1">
    <location>
        <begin position="133"/>
        <end position="273"/>
    </location>
</feature>
<sequence>MLSHMQPQTLLAAYDSQLRGAAEVADAPNVVKIGPVLAAVFPERHRAFVTHAPFPMAESELDDLIASVVSNFASDSRVDHISWKTRAHDRLPSLVATLQHHGFALGEPETVMAGEADVLISAAAGPEQLRGYTVERAVTEASLREAENLAGRVFGDSPERIRLQEDELVERWRSAPESFEMWVVRDEDGHVVCSGRSEFPERTDFAGLWGGACLEDHRGRGLYRALVVQRARSARHRGRTLIHVDCSEYSGPILERAGLLPLTTVRSATRACP</sequence>
<evidence type="ECO:0000313" key="3">
    <source>
        <dbReference type="Proteomes" id="UP000298017"/>
    </source>
</evidence>
<dbReference type="RefSeq" id="WP_121242009.1">
    <property type="nucleotide sequence ID" value="NZ_CP108528.1"/>
</dbReference>
<protein>
    <submittedName>
        <fullName evidence="2">GNAT family N-acetyltransferase</fullName>
    </submittedName>
</protein>